<dbReference type="CDD" id="cd03713">
    <property type="entry name" value="EFG_mtEFG_C"/>
    <property type="match status" value="1"/>
</dbReference>
<dbReference type="PANTHER" id="PTHR43261">
    <property type="entry name" value="TRANSLATION ELONGATION FACTOR G-RELATED"/>
    <property type="match status" value="1"/>
</dbReference>
<dbReference type="InterPro" id="IPR035649">
    <property type="entry name" value="EFG_V"/>
</dbReference>
<evidence type="ECO:0000259" key="4">
    <source>
        <dbReference type="SMART" id="SM00889"/>
    </source>
</evidence>
<proteinExistence type="predicted"/>
<dbReference type="SMART" id="SM00889">
    <property type="entry name" value="EFG_IV"/>
    <property type="match status" value="1"/>
</dbReference>
<gene>
    <name evidence="5" type="primary">fusA_89</name>
    <name evidence="5" type="ORF">SDC9_180412</name>
</gene>
<dbReference type="AlphaFoldDB" id="A0A645H4H5"/>
<keyword evidence="5" id="KW-0251">Elongation factor</keyword>
<dbReference type="Pfam" id="PF03764">
    <property type="entry name" value="EFG_IV"/>
    <property type="match status" value="1"/>
</dbReference>
<evidence type="ECO:0000313" key="5">
    <source>
        <dbReference type="EMBL" id="MPN32929.1"/>
    </source>
</evidence>
<organism evidence="5">
    <name type="scientific">bioreactor metagenome</name>
    <dbReference type="NCBI Taxonomy" id="1076179"/>
    <lineage>
        <taxon>unclassified sequences</taxon>
        <taxon>metagenomes</taxon>
        <taxon>ecological metagenomes</taxon>
    </lineage>
</organism>
<keyword evidence="2" id="KW-0342">GTP-binding</keyword>
<keyword evidence="1" id="KW-0547">Nucleotide-binding</keyword>
<dbReference type="InterPro" id="IPR014721">
    <property type="entry name" value="Ribsml_uS5_D2-typ_fold_subgr"/>
</dbReference>
<comment type="caution">
    <text evidence="5">The sequence shown here is derived from an EMBL/GenBank/DDBJ whole genome shotgun (WGS) entry which is preliminary data.</text>
</comment>
<dbReference type="GO" id="GO:0003746">
    <property type="term" value="F:translation elongation factor activity"/>
    <property type="evidence" value="ECO:0007669"/>
    <property type="project" value="UniProtKB-KW"/>
</dbReference>
<dbReference type="InterPro" id="IPR035647">
    <property type="entry name" value="EFG_III/V"/>
</dbReference>
<dbReference type="InterPro" id="IPR005517">
    <property type="entry name" value="Transl_elong_EFG/EF2_IV"/>
</dbReference>
<dbReference type="Pfam" id="PF00679">
    <property type="entry name" value="EFG_C"/>
    <property type="match status" value="1"/>
</dbReference>
<name>A0A645H4H5_9ZZZZ</name>
<dbReference type="InterPro" id="IPR020568">
    <property type="entry name" value="Ribosomal_Su5_D2-typ_SF"/>
</dbReference>
<feature type="domain" description="Translation elongation factor EFG/EF2" evidence="4">
    <location>
        <begin position="1"/>
        <end position="75"/>
    </location>
</feature>
<dbReference type="EMBL" id="VSSQ01085197">
    <property type="protein sequence ID" value="MPN32929.1"/>
    <property type="molecule type" value="Genomic_DNA"/>
</dbReference>
<dbReference type="InterPro" id="IPR000640">
    <property type="entry name" value="EFG_V-like"/>
</dbReference>
<dbReference type="SUPFAM" id="SSF54211">
    <property type="entry name" value="Ribosomal protein S5 domain 2-like"/>
    <property type="match status" value="1"/>
</dbReference>
<feature type="domain" description="Elongation factor EFG" evidence="3">
    <location>
        <begin position="77"/>
        <end position="165"/>
    </location>
</feature>
<evidence type="ECO:0000256" key="1">
    <source>
        <dbReference type="ARBA" id="ARBA00022741"/>
    </source>
</evidence>
<dbReference type="SUPFAM" id="SSF54980">
    <property type="entry name" value="EF-G C-terminal domain-like"/>
    <property type="match status" value="1"/>
</dbReference>
<dbReference type="GO" id="GO:0032790">
    <property type="term" value="P:ribosome disassembly"/>
    <property type="evidence" value="ECO:0007669"/>
    <property type="project" value="TreeGrafter"/>
</dbReference>
<evidence type="ECO:0000259" key="3">
    <source>
        <dbReference type="SMART" id="SM00838"/>
    </source>
</evidence>
<sequence length="178" mass="19198">MFAENVFGGSVPKNFFPAVEKGLRESVVHGPLAGYPVVGLKCTLVDGSYHPVDSSEMAFKTAAQLAYKSGMPQANPVLLEPVGELHVMVPDNFTGDVMGDLNKRRGRVMGMNPMEDGEQEIVAEVPMGEMGTYAIDLRSMTQGRGYFTLHFIRYDDAPPLVQEKAVAEAAAMQAAADS</sequence>
<keyword evidence="5" id="KW-0648">Protein biosynthesis</keyword>
<dbReference type="GO" id="GO:0005525">
    <property type="term" value="F:GTP binding"/>
    <property type="evidence" value="ECO:0007669"/>
    <property type="project" value="UniProtKB-KW"/>
</dbReference>
<dbReference type="Gene3D" id="3.30.70.240">
    <property type="match status" value="1"/>
</dbReference>
<protein>
    <submittedName>
        <fullName evidence="5">Elongation factor G</fullName>
    </submittedName>
</protein>
<dbReference type="PANTHER" id="PTHR43261:SF6">
    <property type="entry name" value="ELONGATION FACTOR G-LIKE PROTEIN"/>
    <property type="match status" value="1"/>
</dbReference>
<reference evidence="5" key="1">
    <citation type="submission" date="2019-08" db="EMBL/GenBank/DDBJ databases">
        <authorList>
            <person name="Kucharzyk K."/>
            <person name="Murdoch R.W."/>
            <person name="Higgins S."/>
            <person name="Loffler F."/>
        </authorList>
    </citation>
    <scope>NUCLEOTIDE SEQUENCE</scope>
</reference>
<dbReference type="Gene3D" id="3.30.230.10">
    <property type="match status" value="1"/>
</dbReference>
<dbReference type="SMART" id="SM00838">
    <property type="entry name" value="EFG_C"/>
    <property type="match status" value="1"/>
</dbReference>
<accession>A0A645H4H5</accession>
<dbReference type="FunFam" id="3.30.70.240:FF:000001">
    <property type="entry name" value="Elongation factor G"/>
    <property type="match status" value="1"/>
</dbReference>
<evidence type="ECO:0000256" key="2">
    <source>
        <dbReference type="ARBA" id="ARBA00023134"/>
    </source>
</evidence>